<evidence type="ECO:0000256" key="3">
    <source>
        <dbReference type="ARBA" id="ARBA00022723"/>
    </source>
</evidence>
<dbReference type="GO" id="GO:0006284">
    <property type="term" value="P:base-excision repair"/>
    <property type="evidence" value="ECO:0007669"/>
    <property type="project" value="TreeGrafter"/>
</dbReference>
<evidence type="ECO:0000256" key="7">
    <source>
        <dbReference type="ARBA" id="ARBA00023204"/>
    </source>
</evidence>
<dbReference type="GO" id="GO:0003677">
    <property type="term" value="F:DNA binding"/>
    <property type="evidence" value="ECO:0007669"/>
    <property type="project" value="InterPro"/>
</dbReference>
<dbReference type="InterPro" id="IPR001719">
    <property type="entry name" value="AP_endonuc_2"/>
</dbReference>
<dbReference type="PANTHER" id="PTHR21445">
    <property type="entry name" value="ENDONUCLEASE IV ENDODEOXYRIBONUCLEASE IV"/>
    <property type="match status" value="1"/>
</dbReference>
<dbReference type="InterPro" id="IPR036237">
    <property type="entry name" value="Xyl_isomerase-like_sf"/>
</dbReference>
<evidence type="ECO:0000259" key="8">
    <source>
        <dbReference type="Pfam" id="PF01261"/>
    </source>
</evidence>
<name>A0A6J7DFV7_9ZZZZ</name>
<dbReference type="Pfam" id="PF01261">
    <property type="entry name" value="AP_endonuc_2"/>
    <property type="match status" value="1"/>
</dbReference>
<dbReference type="InterPro" id="IPR018246">
    <property type="entry name" value="AP_endonuc_F2_Zn_BS"/>
</dbReference>
<evidence type="ECO:0000256" key="4">
    <source>
        <dbReference type="ARBA" id="ARBA00022763"/>
    </source>
</evidence>
<comment type="similarity">
    <text evidence="2">Belongs to the AP endonuclease 2 family.</text>
</comment>
<evidence type="ECO:0000256" key="1">
    <source>
        <dbReference type="ARBA" id="ARBA00001947"/>
    </source>
</evidence>
<protein>
    <submittedName>
        <fullName evidence="9">Unannotated protein</fullName>
    </submittedName>
</protein>
<evidence type="ECO:0000256" key="6">
    <source>
        <dbReference type="ARBA" id="ARBA00022833"/>
    </source>
</evidence>
<keyword evidence="4" id="KW-0227">DNA damage</keyword>
<proteinExistence type="inferred from homology"/>
<evidence type="ECO:0000256" key="5">
    <source>
        <dbReference type="ARBA" id="ARBA00022801"/>
    </source>
</evidence>
<sequence>MNSEYRGLTPASLTPMNIGAHVRGGGKLVPSLEEGVAIGATSIQIFTQSPRMWKPSQYAPEVLAAYREAAAAHPSVKATFSHATYLINLASDNPELYEKSVACLTHNLSVGRGMAAQGVILHVGSHKGTGFEEALERVSEGLMRALDEADRAPEGVADCPILIENAAGAGGTVGRSLEEIEAIIEACGGDERLGLCIDTQHLWASGYDYSTLAGTKKLIKEVNDRIGIDRLACFHLNDSKTELGGNKDRHANLGEGTIGTNGLAPLLGHPKVRNLPLILEVPGDGDGPRASDVVAATKLVTEGVALYAKKK</sequence>
<dbReference type="GO" id="GO:0008081">
    <property type="term" value="F:phosphoric diester hydrolase activity"/>
    <property type="evidence" value="ECO:0007669"/>
    <property type="project" value="TreeGrafter"/>
</dbReference>
<dbReference type="SMART" id="SM00518">
    <property type="entry name" value="AP2Ec"/>
    <property type="match status" value="1"/>
</dbReference>
<dbReference type="SUPFAM" id="SSF51658">
    <property type="entry name" value="Xylose isomerase-like"/>
    <property type="match status" value="1"/>
</dbReference>
<dbReference type="AlphaFoldDB" id="A0A6J7DFV7"/>
<accession>A0A6J7DFV7</accession>
<dbReference type="PROSITE" id="PS51432">
    <property type="entry name" value="AP_NUCLEASE_F2_4"/>
    <property type="match status" value="1"/>
</dbReference>
<gene>
    <name evidence="9" type="ORF">UFOPK3381_00661</name>
</gene>
<comment type="cofactor">
    <cofactor evidence="1">
        <name>Zn(2+)</name>
        <dbReference type="ChEBI" id="CHEBI:29105"/>
    </cofactor>
</comment>
<keyword evidence="5" id="KW-0378">Hydrolase</keyword>
<dbReference type="FunFam" id="3.20.20.150:FF:000001">
    <property type="entry name" value="Probable endonuclease 4"/>
    <property type="match status" value="1"/>
</dbReference>
<dbReference type="GO" id="GO:0008270">
    <property type="term" value="F:zinc ion binding"/>
    <property type="evidence" value="ECO:0007669"/>
    <property type="project" value="InterPro"/>
</dbReference>
<dbReference type="NCBIfam" id="TIGR00587">
    <property type="entry name" value="nfo"/>
    <property type="match status" value="1"/>
</dbReference>
<dbReference type="InterPro" id="IPR013022">
    <property type="entry name" value="Xyl_isomerase-like_TIM-brl"/>
</dbReference>
<dbReference type="PANTHER" id="PTHR21445:SF0">
    <property type="entry name" value="APURINIC-APYRIMIDINIC ENDONUCLEASE"/>
    <property type="match status" value="1"/>
</dbReference>
<dbReference type="EMBL" id="CAFBLN010000021">
    <property type="protein sequence ID" value="CAB4868510.1"/>
    <property type="molecule type" value="Genomic_DNA"/>
</dbReference>
<dbReference type="Gene3D" id="3.20.20.150">
    <property type="entry name" value="Divalent-metal-dependent TIM barrel enzymes"/>
    <property type="match status" value="1"/>
</dbReference>
<reference evidence="9" key="1">
    <citation type="submission" date="2020-05" db="EMBL/GenBank/DDBJ databases">
        <authorList>
            <person name="Chiriac C."/>
            <person name="Salcher M."/>
            <person name="Ghai R."/>
            <person name="Kavagutti S V."/>
        </authorList>
    </citation>
    <scope>NUCLEOTIDE SEQUENCE</scope>
</reference>
<evidence type="ECO:0000256" key="2">
    <source>
        <dbReference type="ARBA" id="ARBA00005340"/>
    </source>
</evidence>
<keyword evidence="7" id="KW-0234">DNA repair</keyword>
<dbReference type="CDD" id="cd00019">
    <property type="entry name" value="AP2Ec"/>
    <property type="match status" value="1"/>
</dbReference>
<organism evidence="9">
    <name type="scientific">freshwater metagenome</name>
    <dbReference type="NCBI Taxonomy" id="449393"/>
    <lineage>
        <taxon>unclassified sequences</taxon>
        <taxon>metagenomes</taxon>
        <taxon>ecological metagenomes</taxon>
    </lineage>
</organism>
<keyword evidence="6" id="KW-0862">Zinc</keyword>
<dbReference type="PROSITE" id="PS00729">
    <property type="entry name" value="AP_NUCLEASE_F2_1"/>
    <property type="match status" value="1"/>
</dbReference>
<feature type="domain" description="Xylose isomerase-like TIM barrel" evidence="8">
    <location>
        <begin position="36"/>
        <end position="290"/>
    </location>
</feature>
<keyword evidence="3" id="KW-0479">Metal-binding</keyword>
<evidence type="ECO:0000313" key="9">
    <source>
        <dbReference type="EMBL" id="CAB4868510.1"/>
    </source>
</evidence>
<dbReference type="HAMAP" id="MF_00152">
    <property type="entry name" value="Nfo"/>
    <property type="match status" value="1"/>
</dbReference>
<dbReference type="GO" id="GO:0003906">
    <property type="term" value="F:DNA-(apurinic or apyrimidinic site) endonuclease activity"/>
    <property type="evidence" value="ECO:0007669"/>
    <property type="project" value="TreeGrafter"/>
</dbReference>
<dbReference type="PROSITE" id="PS00731">
    <property type="entry name" value="AP_NUCLEASE_F2_3"/>
    <property type="match status" value="1"/>
</dbReference>